<dbReference type="AlphaFoldDB" id="A0A645C4P5"/>
<reference evidence="1" key="1">
    <citation type="submission" date="2019-08" db="EMBL/GenBank/DDBJ databases">
        <authorList>
            <person name="Kucharzyk K."/>
            <person name="Murdoch R.W."/>
            <person name="Higgins S."/>
            <person name="Loffler F."/>
        </authorList>
    </citation>
    <scope>NUCLEOTIDE SEQUENCE</scope>
</reference>
<sequence length="341" mass="39775">MNINYRNEQLQLGVSGVYHAYSRIYCPVVSEYNYYSLRDSSHFNASIDYSYRLNRLAFAGETAVARNGATATTHMIQYTPSGLFSLSALYRHFPISYNAMHAQAFSEGSRVQNENGFYLGVTFSPLQKVSATTYIDLFRFPWPKDQVDKPSAGFDFYFIGTYAMDRNSNFELRYKIKQKEQNTDYPENSRKVLPYNTQKIRLRYNHALNNGWDFRTTLDAALFRRKFFPLEKGFMLSQHAGYRGGKKIRGDLFAGYFKSDTYATRLYSYERNLLTTFYMPSFHGKGIRLAASGRYAFTPRLSFSVKIGHTRYFDRETIGSGTERISGNRRTDLFTYWQWQF</sequence>
<dbReference type="EMBL" id="VSSQ01024429">
    <property type="protein sequence ID" value="MPM71941.1"/>
    <property type="molecule type" value="Genomic_DNA"/>
</dbReference>
<gene>
    <name evidence="1" type="ORF">SDC9_118913</name>
</gene>
<evidence type="ECO:0000313" key="1">
    <source>
        <dbReference type="EMBL" id="MPM71941.1"/>
    </source>
</evidence>
<organism evidence="1">
    <name type="scientific">bioreactor metagenome</name>
    <dbReference type="NCBI Taxonomy" id="1076179"/>
    <lineage>
        <taxon>unclassified sequences</taxon>
        <taxon>metagenomes</taxon>
        <taxon>ecological metagenomes</taxon>
    </lineage>
</organism>
<proteinExistence type="predicted"/>
<protein>
    <submittedName>
        <fullName evidence="1">Uncharacterized protein</fullName>
    </submittedName>
</protein>
<comment type="caution">
    <text evidence="1">The sequence shown here is derived from an EMBL/GenBank/DDBJ whole genome shotgun (WGS) entry which is preliminary data.</text>
</comment>
<accession>A0A645C4P5</accession>
<name>A0A645C4P5_9ZZZZ</name>